<dbReference type="EMBL" id="OU503051">
    <property type="protein sequence ID" value="CAI9778938.1"/>
    <property type="molecule type" value="Genomic_DNA"/>
</dbReference>
<dbReference type="AlphaFoldDB" id="A0AAD2A0B3"/>
<gene>
    <name evidence="1" type="ORF">FPE_LOCUS26368</name>
</gene>
<keyword evidence="2" id="KW-1185">Reference proteome</keyword>
<organism evidence="1 2">
    <name type="scientific">Fraxinus pennsylvanica</name>
    <dbReference type="NCBI Taxonomy" id="56036"/>
    <lineage>
        <taxon>Eukaryota</taxon>
        <taxon>Viridiplantae</taxon>
        <taxon>Streptophyta</taxon>
        <taxon>Embryophyta</taxon>
        <taxon>Tracheophyta</taxon>
        <taxon>Spermatophyta</taxon>
        <taxon>Magnoliopsida</taxon>
        <taxon>eudicotyledons</taxon>
        <taxon>Gunneridae</taxon>
        <taxon>Pentapetalae</taxon>
        <taxon>asterids</taxon>
        <taxon>lamiids</taxon>
        <taxon>Lamiales</taxon>
        <taxon>Oleaceae</taxon>
        <taxon>Oleeae</taxon>
        <taxon>Fraxinus</taxon>
    </lineage>
</organism>
<accession>A0AAD2A0B3</accession>
<name>A0AAD2A0B3_9LAMI</name>
<evidence type="ECO:0000313" key="2">
    <source>
        <dbReference type="Proteomes" id="UP000834106"/>
    </source>
</evidence>
<proteinExistence type="predicted"/>
<dbReference type="PANTHER" id="PTHR48040:SF13">
    <property type="entry name" value="ABC TRANSPORTER G FAMILY MEMBER 31"/>
    <property type="match status" value="1"/>
</dbReference>
<dbReference type="PANTHER" id="PTHR48040">
    <property type="entry name" value="PLEIOTROPIC DRUG RESISTANCE PROTEIN 1-LIKE ISOFORM X1"/>
    <property type="match status" value="1"/>
</dbReference>
<protein>
    <submittedName>
        <fullName evidence="1">Uncharacterized protein</fullName>
    </submittedName>
</protein>
<sequence>MDVLAGRKTGGYIEGTISILGYPKNQSTSARISGYYVKTNPRKKYLDGASGSRWPVNRIEEEAYNSCELVANLSIIFTDEPKSGLDAIAAAIVMHAVRDTVDTGRTVAVPRVPKIRDEYNPATWMLEIIMPAIESEIVVDFADIYANFSL</sequence>
<evidence type="ECO:0000313" key="1">
    <source>
        <dbReference type="EMBL" id="CAI9778938.1"/>
    </source>
</evidence>
<reference evidence="1" key="1">
    <citation type="submission" date="2023-05" db="EMBL/GenBank/DDBJ databases">
        <authorList>
            <person name="Huff M."/>
        </authorList>
    </citation>
    <scope>NUCLEOTIDE SEQUENCE</scope>
</reference>
<dbReference type="Proteomes" id="UP000834106">
    <property type="component" value="Chromosome 16"/>
</dbReference>